<dbReference type="Gene3D" id="3.30.40.10">
    <property type="entry name" value="Zinc/RING finger domain, C3HC4 (zinc finger)"/>
    <property type="match status" value="1"/>
</dbReference>
<dbReference type="PROSITE" id="PS50089">
    <property type="entry name" value="ZF_RING_2"/>
    <property type="match status" value="1"/>
</dbReference>
<dbReference type="InterPro" id="IPR017907">
    <property type="entry name" value="Znf_RING_CS"/>
</dbReference>
<feature type="compositionally biased region" description="Polar residues" evidence="5">
    <location>
        <begin position="27"/>
        <end position="38"/>
    </location>
</feature>
<dbReference type="InterPro" id="IPR001841">
    <property type="entry name" value="Znf_RING"/>
</dbReference>
<dbReference type="PANTHER" id="PTHR47094:SF1">
    <property type="entry name" value="RING-TYPE E3 UBIQUITIN TRANSFERASE"/>
    <property type="match status" value="1"/>
</dbReference>
<keyword evidence="3" id="KW-0862">Zinc</keyword>
<evidence type="ECO:0000256" key="5">
    <source>
        <dbReference type="SAM" id="MobiDB-lite"/>
    </source>
</evidence>
<evidence type="ECO:0000256" key="3">
    <source>
        <dbReference type="ARBA" id="ARBA00022833"/>
    </source>
</evidence>
<dbReference type="SUPFAM" id="SSF57850">
    <property type="entry name" value="RING/U-box"/>
    <property type="match status" value="1"/>
</dbReference>
<keyword evidence="1" id="KW-0479">Metal-binding</keyword>
<keyword evidence="2 4" id="KW-0863">Zinc-finger</keyword>
<organism evidence="7 8">
    <name type="scientific">Ceratocystis pirilliformis</name>
    <dbReference type="NCBI Taxonomy" id="259994"/>
    <lineage>
        <taxon>Eukaryota</taxon>
        <taxon>Fungi</taxon>
        <taxon>Dikarya</taxon>
        <taxon>Ascomycota</taxon>
        <taxon>Pezizomycotina</taxon>
        <taxon>Sordariomycetes</taxon>
        <taxon>Hypocreomycetidae</taxon>
        <taxon>Microascales</taxon>
        <taxon>Ceratocystidaceae</taxon>
        <taxon>Ceratocystis</taxon>
    </lineage>
</organism>
<feature type="region of interest" description="Disordered" evidence="5">
    <location>
        <begin position="1"/>
        <end position="48"/>
    </location>
</feature>
<evidence type="ECO:0000259" key="6">
    <source>
        <dbReference type="PROSITE" id="PS50089"/>
    </source>
</evidence>
<dbReference type="SMART" id="SM00184">
    <property type="entry name" value="RING"/>
    <property type="match status" value="1"/>
</dbReference>
<comment type="caution">
    <text evidence="7">The sequence shown here is derived from an EMBL/GenBank/DDBJ whole genome shotgun (WGS) entry which is preliminary data.</text>
</comment>
<dbReference type="InterPro" id="IPR013083">
    <property type="entry name" value="Znf_RING/FYVE/PHD"/>
</dbReference>
<reference evidence="7 8" key="1">
    <citation type="journal article" date="2024" name="IMA Fungus">
        <title>IMA Genome - F19 : A genome assembly and annotation guide to empower mycologists, including annotated draft genome sequences of Ceratocystis pirilliformis, Diaporthe australafricana, Fusarium ophioides, Paecilomyces lecythidis, and Sporothrix stenoceras.</title>
        <authorList>
            <person name="Aylward J."/>
            <person name="Wilson A.M."/>
            <person name="Visagie C.M."/>
            <person name="Spraker J."/>
            <person name="Barnes I."/>
            <person name="Buitendag C."/>
            <person name="Ceriani C."/>
            <person name="Del Mar Angel L."/>
            <person name="du Plessis D."/>
            <person name="Fuchs T."/>
            <person name="Gasser K."/>
            <person name="Kramer D."/>
            <person name="Li W."/>
            <person name="Munsamy K."/>
            <person name="Piso A."/>
            <person name="Price J.L."/>
            <person name="Sonnekus B."/>
            <person name="Thomas C."/>
            <person name="van der Nest A."/>
            <person name="van Dijk A."/>
            <person name="van Heerden A."/>
            <person name="van Vuuren N."/>
            <person name="Yilmaz N."/>
            <person name="Duong T.A."/>
            <person name="van der Merwe N.A."/>
            <person name="Wingfield M.J."/>
            <person name="Wingfield B.D."/>
        </authorList>
    </citation>
    <scope>NUCLEOTIDE SEQUENCE [LARGE SCALE GENOMIC DNA]</scope>
    <source>
        <strain evidence="7 8">CMW 12675</strain>
    </source>
</reference>
<proteinExistence type="predicted"/>
<gene>
    <name evidence="7" type="ORF">Cpir12675_005817</name>
</gene>
<evidence type="ECO:0000256" key="1">
    <source>
        <dbReference type="ARBA" id="ARBA00022723"/>
    </source>
</evidence>
<protein>
    <recommendedName>
        <fullName evidence="6">RING-type domain-containing protein</fullName>
    </recommendedName>
</protein>
<dbReference type="Pfam" id="PF13920">
    <property type="entry name" value="zf-C3HC4_3"/>
    <property type="match status" value="1"/>
</dbReference>
<evidence type="ECO:0000256" key="4">
    <source>
        <dbReference type="PROSITE-ProRule" id="PRU00175"/>
    </source>
</evidence>
<sequence length="198" mass="22455">MPTGHRRKRSSELFVSSPDPEPLASPSARQSPSGNTESANKRQRTSDAFVPIHDDDRLFLDNSGEFDDDCDNLFGEAYLEEGIIDLRPSQGETEAEKAAKEEAEQKERRKNWVRLATFQCAICMDHVTKLTVTHCGHMFCLECLSNALRSEYETNKCPICRQKVESKDRDAYTSKTKGFWPLEIKVKTRPRKPSTAPS</sequence>
<evidence type="ECO:0000256" key="2">
    <source>
        <dbReference type="ARBA" id="ARBA00022771"/>
    </source>
</evidence>
<dbReference type="PROSITE" id="PS00518">
    <property type="entry name" value="ZF_RING_1"/>
    <property type="match status" value="1"/>
</dbReference>
<dbReference type="InterPro" id="IPR049627">
    <property type="entry name" value="SLX8"/>
</dbReference>
<dbReference type="EMBL" id="JAWDJO010000219">
    <property type="protein sequence ID" value="KAL1889355.1"/>
    <property type="molecule type" value="Genomic_DNA"/>
</dbReference>
<evidence type="ECO:0000313" key="7">
    <source>
        <dbReference type="EMBL" id="KAL1889355.1"/>
    </source>
</evidence>
<accession>A0ABR3YMR9</accession>
<feature type="domain" description="RING-type" evidence="6">
    <location>
        <begin position="120"/>
        <end position="161"/>
    </location>
</feature>
<name>A0ABR3YMR9_9PEZI</name>
<evidence type="ECO:0000313" key="8">
    <source>
        <dbReference type="Proteomes" id="UP001583280"/>
    </source>
</evidence>
<dbReference type="PANTHER" id="PTHR47094">
    <property type="entry name" value="ELFLESS, ISOFORM B"/>
    <property type="match status" value="1"/>
</dbReference>
<keyword evidence="8" id="KW-1185">Reference proteome</keyword>
<dbReference type="Proteomes" id="UP001583280">
    <property type="component" value="Unassembled WGS sequence"/>
</dbReference>